<keyword evidence="6 8" id="KW-0472">Membrane</keyword>
<dbReference type="GO" id="GO:0005524">
    <property type="term" value="F:ATP binding"/>
    <property type="evidence" value="ECO:0007669"/>
    <property type="project" value="UniProtKB-KW"/>
</dbReference>
<reference evidence="12" key="1">
    <citation type="submission" date="2017-12" db="EMBL/GenBank/DDBJ databases">
        <title>Whole genome sequencing of Acidipropionibacterium jensenii strains JS279 and JS280.</title>
        <authorList>
            <person name="Deptula P."/>
            <person name="Laine P."/>
            <person name="Smolander O.-P."/>
            <person name="Paulin L."/>
            <person name="Auvinen P."/>
            <person name="Varmanen P."/>
        </authorList>
    </citation>
    <scope>NUCLEOTIDE SEQUENCE [LARGE SCALE GENOMIC DNA]</scope>
    <source>
        <strain evidence="12">JS280</strain>
    </source>
</reference>
<evidence type="ECO:0000256" key="7">
    <source>
        <dbReference type="SAM" id="MobiDB-lite"/>
    </source>
</evidence>
<dbReference type="GO" id="GO:0016887">
    <property type="term" value="F:ATP hydrolysis activity"/>
    <property type="evidence" value="ECO:0007669"/>
    <property type="project" value="InterPro"/>
</dbReference>
<organism evidence="11 12">
    <name type="scientific">Acidipropionibacterium jensenii</name>
    <dbReference type="NCBI Taxonomy" id="1749"/>
    <lineage>
        <taxon>Bacteria</taxon>
        <taxon>Bacillati</taxon>
        <taxon>Actinomycetota</taxon>
        <taxon>Actinomycetes</taxon>
        <taxon>Propionibacteriales</taxon>
        <taxon>Propionibacteriaceae</taxon>
        <taxon>Acidipropionibacterium</taxon>
    </lineage>
</organism>
<dbReference type="SUPFAM" id="SSF90123">
    <property type="entry name" value="ABC transporter transmembrane region"/>
    <property type="match status" value="1"/>
</dbReference>
<proteinExistence type="predicted"/>
<evidence type="ECO:0000256" key="5">
    <source>
        <dbReference type="ARBA" id="ARBA00022989"/>
    </source>
</evidence>
<sequence>MSTPMRPGVAVPGDGHGSGHPQASGYLQASGHPHGGGAHVAGGSHPAGHPGSAPSAGHPGGPPGPRGPGRIIRAATPRWVIACSIALSWIAAAATSMLLALLGEGVDRVAAGGRMPQRGVLECAVLAVIAGAGVGVGQWLSQWAASSTERRLRQAVMSRVLQTEPTGTRRRTGALLSMATTSVERTAHYRAGFLGPIVGSITTPLLVLTVMAVTISVGIALRLAALIVLVPLAIGGFRRLVRPVGAAYRRSQARLTAAFLEALQGLDTLVYARAAGRTAARLAHRGEQHRRSLMRLLAGNQLLILVVDAAFSLTVVVAGGVLAVARVFSGQLSVGQGIAVVLMTILVIGPVDVVGQFFYIGVVGRAHQAILRRHLETGGPASRGGTATGASPRVPTSAGTSPRDSTAAGRSPRDSTAAGDRSRKAPATGGSLRAPTAETTSPDPRRPALELDDVSASWTPGRPVLTGVSIRVDPGETVALVGPSGIGKSTLSALVQGHLTPASGTVRVDGMDTRTTDPRELRSRLAVVEQRPFLFLGTIADNLRMAAPKASEADLWAALGVAGLAEEVGAMPLGLQTPVGERGRTLSGGQAQRLAIARVALRDAPILILDEPTSEVDLAAEAQILAALRRLAEGRTVLLIAHRPQAILSADRVINLAELQEGR</sequence>
<dbReference type="AlphaFoldDB" id="A0A3Q9UJQ1"/>
<dbReference type="GO" id="GO:0140359">
    <property type="term" value="F:ABC-type transporter activity"/>
    <property type="evidence" value="ECO:0007669"/>
    <property type="project" value="InterPro"/>
</dbReference>
<evidence type="ECO:0000256" key="8">
    <source>
        <dbReference type="SAM" id="Phobius"/>
    </source>
</evidence>
<feature type="domain" description="ABC transmembrane type-1" evidence="10">
    <location>
        <begin position="84"/>
        <end position="358"/>
    </location>
</feature>
<dbReference type="InterPro" id="IPR003439">
    <property type="entry name" value="ABC_transporter-like_ATP-bd"/>
</dbReference>
<dbReference type="InterPro" id="IPR017871">
    <property type="entry name" value="ABC_transporter-like_CS"/>
</dbReference>
<dbReference type="KEGG" id="aji:C0Z10_02250"/>
<feature type="transmembrane region" description="Helical" evidence="8">
    <location>
        <begin position="219"/>
        <end position="241"/>
    </location>
</feature>
<dbReference type="PROSITE" id="PS50929">
    <property type="entry name" value="ABC_TM1F"/>
    <property type="match status" value="1"/>
</dbReference>
<name>A0A3Q9UJQ1_9ACTN</name>
<keyword evidence="2 8" id="KW-0812">Transmembrane</keyword>
<dbReference type="InterPro" id="IPR011527">
    <property type="entry name" value="ABC1_TM_dom"/>
</dbReference>
<dbReference type="SUPFAM" id="SSF52540">
    <property type="entry name" value="P-loop containing nucleoside triphosphate hydrolases"/>
    <property type="match status" value="1"/>
</dbReference>
<evidence type="ECO:0000259" key="10">
    <source>
        <dbReference type="PROSITE" id="PS50929"/>
    </source>
</evidence>
<evidence type="ECO:0000256" key="6">
    <source>
        <dbReference type="ARBA" id="ARBA00023136"/>
    </source>
</evidence>
<dbReference type="InterPro" id="IPR027417">
    <property type="entry name" value="P-loop_NTPase"/>
</dbReference>
<dbReference type="Pfam" id="PF00664">
    <property type="entry name" value="ABC_membrane"/>
    <property type="match status" value="1"/>
</dbReference>
<feature type="region of interest" description="Disordered" evidence="7">
    <location>
        <begin position="377"/>
        <end position="463"/>
    </location>
</feature>
<evidence type="ECO:0000259" key="9">
    <source>
        <dbReference type="PROSITE" id="PS50893"/>
    </source>
</evidence>
<evidence type="ECO:0000313" key="12">
    <source>
        <dbReference type="Proteomes" id="UP000285875"/>
    </source>
</evidence>
<dbReference type="SMART" id="SM00382">
    <property type="entry name" value="AAA"/>
    <property type="match status" value="1"/>
</dbReference>
<dbReference type="GO" id="GO:0005886">
    <property type="term" value="C:plasma membrane"/>
    <property type="evidence" value="ECO:0007669"/>
    <property type="project" value="UniProtKB-SubCell"/>
</dbReference>
<feature type="transmembrane region" description="Helical" evidence="8">
    <location>
        <begin position="302"/>
        <end position="325"/>
    </location>
</feature>
<keyword evidence="3" id="KW-0547">Nucleotide-binding</keyword>
<dbReference type="Gene3D" id="1.20.1560.10">
    <property type="entry name" value="ABC transporter type 1, transmembrane domain"/>
    <property type="match status" value="1"/>
</dbReference>
<feature type="transmembrane region" description="Helical" evidence="8">
    <location>
        <begin position="337"/>
        <end position="363"/>
    </location>
</feature>
<evidence type="ECO:0000313" key="11">
    <source>
        <dbReference type="EMBL" id="AZZ38761.1"/>
    </source>
</evidence>
<feature type="region of interest" description="Disordered" evidence="7">
    <location>
        <begin position="1"/>
        <end position="71"/>
    </location>
</feature>
<dbReference type="InterPro" id="IPR039421">
    <property type="entry name" value="Type_1_exporter"/>
</dbReference>
<dbReference type="PANTHER" id="PTHR24221">
    <property type="entry name" value="ATP-BINDING CASSETTE SUB-FAMILY B"/>
    <property type="match status" value="1"/>
</dbReference>
<accession>A0A3Q9UJQ1</accession>
<feature type="compositionally biased region" description="Low complexity" evidence="7">
    <location>
        <begin position="41"/>
        <end position="57"/>
    </location>
</feature>
<dbReference type="InterPro" id="IPR003593">
    <property type="entry name" value="AAA+_ATPase"/>
</dbReference>
<dbReference type="Gene3D" id="3.40.50.300">
    <property type="entry name" value="P-loop containing nucleotide triphosphate hydrolases"/>
    <property type="match status" value="1"/>
</dbReference>
<dbReference type="Proteomes" id="UP000285875">
    <property type="component" value="Chromosome"/>
</dbReference>
<dbReference type="PROSITE" id="PS50893">
    <property type="entry name" value="ABC_TRANSPORTER_2"/>
    <property type="match status" value="1"/>
</dbReference>
<dbReference type="Pfam" id="PF00005">
    <property type="entry name" value="ABC_tran"/>
    <property type="match status" value="1"/>
</dbReference>
<dbReference type="EMBL" id="CP025570">
    <property type="protein sequence ID" value="AZZ38761.1"/>
    <property type="molecule type" value="Genomic_DNA"/>
</dbReference>
<keyword evidence="5 8" id="KW-1133">Transmembrane helix</keyword>
<protein>
    <submittedName>
        <fullName evidence="11">ABC transporter ATP-binding protein</fullName>
    </submittedName>
</protein>
<keyword evidence="4 11" id="KW-0067">ATP-binding</keyword>
<feature type="domain" description="ABC transporter" evidence="9">
    <location>
        <begin position="449"/>
        <end position="662"/>
    </location>
</feature>
<dbReference type="PANTHER" id="PTHR24221:SF654">
    <property type="entry name" value="ATP-BINDING CASSETTE SUB-FAMILY B MEMBER 6"/>
    <property type="match status" value="1"/>
</dbReference>
<evidence type="ECO:0000256" key="2">
    <source>
        <dbReference type="ARBA" id="ARBA00022692"/>
    </source>
</evidence>
<dbReference type="PROSITE" id="PS00211">
    <property type="entry name" value="ABC_TRANSPORTER_1"/>
    <property type="match status" value="1"/>
</dbReference>
<feature type="transmembrane region" description="Helical" evidence="8">
    <location>
        <begin position="119"/>
        <end position="141"/>
    </location>
</feature>
<dbReference type="InterPro" id="IPR036640">
    <property type="entry name" value="ABC1_TM_sf"/>
</dbReference>
<feature type="transmembrane region" description="Helical" evidence="8">
    <location>
        <begin position="193"/>
        <end position="213"/>
    </location>
</feature>
<evidence type="ECO:0000256" key="3">
    <source>
        <dbReference type="ARBA" id="ARBA00022741"/>
    </source>
</evidence>
<evidence type="ECO:0000256" key="1">
    <source>
        <dbReference type="ARBA" id="ARBA00004651"/>
    </source>
</evidence>
<gene>
    <name evidence="11" type="ORF">C0Z10_02250</name>
</gene>
<evidence type="ECO:0000256" key="4">
    <source>
        <dbReference type="ARBA" id="ARBA00022840"/>
    </source>
</evidence>
<comment type="subcellular location">
    <subcellularLocation>
        <location evidence="1">Cell membrane</location>
        <topology evidence="1">Multi-pass membrane protein</topology>
    </subcellularLocation>
</comment>
<feature type="transmembrane region" description="Helical" evidence="8">
    <location>
        <begin position="79"/>
        <end position="99"/>
    </location>
</feature>